<dbReference type="InterPro" id="IPR036985">
    <property type="entry name" value="Transglutaminase-like_sf"/>
</dbReference>
<evidence type="ECO:0000256" key="7">
    <source>
        <dbReference type="ARBA" id="ARBA00024222"/>
    </source>
</evidence>
<dbReference type="InterPro" id="IPR013783">
    <property type="entry name" value="Ig-like_fold"/>
</dbReference>
<dbReference type="InterPro" id="IPR013808">
    <property type="entry name" value="Transglutaminase_AS"/>
</dbReference>
<reference evidence="10 11" key="1">
    <citation type="journal article" date="2019" name="Sci. Data">
        <title>Hybrid genome assembly and annotation of Danionella translucida.</title>
        <authorList>
            <person name="Kadobianskyi M."/>
            <person name="Schulze L."/>
            <person name="Schuelke M."/>
            <person name="Judkewitz B."/>
        </authorList>
    </citation>
    <scope>NUCLEOTIDE SEQUENCE [LARGE SCALE GENOMIC DNA]</scope>
    <source>
        <strain evidence="10 11">Bolton</strain>
    </source>
</reference>
<sequence length="673" mass="75103">MSSAPMDELKVERFDLQSSENQLQHRTSDLSSSSALILRRGQKFNLSLFFQPRAFDPLKDKLTFTVTLGSLSFEVPISSSLSSSQWSATLNPSLNAQALSISLISPANASIGIYTLQLKVEAPPRPKTQTLGQFTLLCNPWCSDDSVFILPDFMRLEYIKRDYGMLFKGTPDNMVYRPWSFGQNEKGILDICMKLLDLSPQSLADSKKDLLNRGNAVYIGRIVAAMVNSEDDLGVLMGNWSEDFSDGVNPSQWSGSAEILKTWANRQFRPVKYGQCWVFAAVMCTVLRALGIPSRVVTNFNSAHDTNGNMEIEEYYSETGTKLSLGNDSIWNFHVWVESWMKRPDLGQNYDGWQVLDATPQEISAGMFRCGPASVKAIYEKKTTAPFDVPFVYSEVNADVKTMIIKNGKVLYTKVDKERVGALICTKQPGAMALEDITSQYKSESGLRASYAVRASTQGIGVSLQLQKPPVIGESISFSVTITNRTSVPKQLREHVNAQKKEYDRNPSGAFWEKHNEIKIGPNETQDLKHEISFKEYKQQQIMEDTLLNLAVVVEDVKSQECVLATQEFNITSPSLNIQIENESSVVKNKQQVVIVSFTNPFNMTLNGLLSVAGSGLLEERLQLKVAIQPGENMRKLVTFIPRMQGAKVLHACLVLMNLPSILHGFHTVNVRA</sequence>
<dbReference type="OrthoDB" id="437511at2759"/>
<evidence type="ECO:0000256" key="4">
    <source>
        <dbReference type="ARBA" id="ARBA00022723"/>
    </source>
</evidence>
<keyword evidence="3" id="KW-0808">Transferase</keyword>
<evidence type="ECO:0000256" key="5">
    <source>
        <dbReference type="ARBA" id="ARBA00022837"/>
    </source>
</evidence>
<dbReference type="PROSITE" id="PS00547">
    <property type="entry name" value="TRANSGLUTAMINASES"/>
    <property type="match status" value="1"/>
</dbReference>
<dbReference type="Gene3D" id="3.90.260.10">
    <property type="entry name" value="Transglutaminase-like"/>
    <property type="match status" value="1"/>
</dbReference>
<dbReference type="Pfam" id="PF01841">
    <property type="entry name" value="Transglut_core"/>
    <property type="match status" value="1"/>
</dbReference>
<dbReference type="InterPro" id="IPR002931">
    <property type="entry name" value="Transglutaminase-like"/>
</dbReference>
<dbReference type="Pfam" id="PF00927">
    <property type="entry name" value="Transglut_C"/>
    <property type="match status" value="1"/>
</dbReference>
<name>A0A553MZL7_9TELE</name>
<dbReference type="InterPro" id="IPR038765">
    <property type="entry name" value="Papain-like_cys_pep_sf"/>
</dbReference>
<evidence type="ECO:0000256" key="8">
    <source>
        <dbReference type="PIRSR" id="PIRSR000459-1"/>
    </source>
</evidence>
<dbReference type="InterPro" id="IPR050779">
    <property type="entry name" value="Transglutaminase"/>
</dbReference>
<dbReference type="Proteomes" id="UP000316079">
    <property type="component" value="Unassembled WGS sequence"/>
</dbReference>
<evidence type="ECO:0000256" key="1">
    <source>
        <dbReference type="ARBA" id="ARBA00001913"/>
    </source>
</evidence>
<dbReference type="PANTHER" id="PTHR11590:SF80">
    <property type="entry name" value="TRANSGLUTAMINASE 5,-LIKE"/>
    <property type="match status" value="1"/>
</dbReference>
<dbReference type="SMART" id="SM00460">
    <property type="entry name" value="TGc"/>
    <property type="match status" value="1"/>
</dbReference>
<keyword evidence="6" id="KW-0012">Acyltransferase</keyword>
<dbReference type="SUPFAM" id="SSF81296">
    <property type="entry name" value="E set domains"/>
    <property type="match status" value="1"/>
</dbReference>
<dbReference type="GO" id="GO:0003810">
    <property type="term" value="F:protein-glutamine gamma-glutamyltransferase activity"/>
    <property type="evidence" value="ECO:0007669"/>
    <property type="project" value="UniProtKB-EC"/>
</dbReference>
<dbReference type="SUPFAM" id="SSF49309">
    <property type="entry name" value="Transglutaminase, two C-terminal domains"/>
    <property type="match status" value="2"/>
</dbReference>
<feature type="domain" description="Transglutaminase-like" evidence="9">
    <location>
        <begin position="268"/>
        <end position="360"/>
    </location>
</feature>
<organism evidence="10 11">
    <name type="scientific">Danionella cerebrum</name>
    <dbReference type="NCBI Taxonomy" id="2873325"/>
    <lineage>
        <taxon>Eukaryota</taxon>
        <taxon>Metazoa</taxon>
        <taxon>Chordata</taxon>
        <taxon>Craniata</taxon>
        <taxon>Vertebrata</taxon>
        <taxon>Euteleostomi</taxon>
        <taxon>Actinopterygii</taxon>
        <taxon>Neopterygii</taxon>
        <taxon>Teleostei</taxon>
        <taxon>Ostariophysi</taxon>
        <taxon>Cypriniformes</taxon>
        <taxon>Danionidae</taxon>
        <taxon>Danioninae</taxon>
        <taxon>Danionella</taxon>
    </lineage>
</organism>
<gene>
    <name evidence="10" type="ORF">DNTS_007612</name>
</gene>
<feature type="active site" evidence="8">
    <location>
        <position position="357"/>
    </location>
</feature>
<dbReference type="Gene3D" id="2.60.40.10">
    <property type="entry name" value="Immunoglobulins"/>
    <property type="match status" value="3"/>
</dbReference>
<evidence type="ECO:0000256" key="2">
    <source>
        <dbReference type="ARBA" id="ARBA00005968"/>
    </source>
</evidence>
<keyword evidence="5" id="KW-0106">Calcium</keyword>
<dbReference type="InterPro" id="IPR014756">
    <property type="entry name" value="Ig_E-set"/>
</dbReference>
<proteinExistence type="inferred from homology"/>
<dbReference type="SUPFAM" id="SSF54001">
    <property type="entry name" value="Cysteine proteinases"/>
    <property type="match status" value="1"/>
</dbReference>
<dbReference type="AlphaFoldDB" id="A0A553MZL7"/>
<dbReference type="PIRSF" id="PIRSF000459">
    <property type="entry name" value="TGM_EBP42"/>
    <property type="match status" value="1"/>
</dbReference>
<feature type="active site" evidence="8">
    <location>
        <position position="334"/>
    </location>
</feature>
<dbReference type="FunFam" id="3.90.260.10:FF:000001">
    <property type="entry name" value="Protein-glutamine gamma-glutamyltransferase 2"/>
    <property type="match status" value="1"/>
</dbReference>
<dbReference type="InterPro" id="IPR023608">
    <property type="entry name" value="Transglutaminase_animal"/>
</dbReference>
<feature type="active site" evidence="8">
    <location>
        <position position="276"/>
    </location>
</feature>
<protein>
    <recommendedName>
        <fullName evidence="7">protein-glutamine gamma-glutamyltransferase</fullName>
        <ecNumber evidence="7">2.3.2.13</ecNumber>
    </recommendedName>
</protein>
<comment type="cofactor">
    <cofactor evidence="1">
        <name>Ca(2+)</name>
        <dbReference type="ChEBI" id="CHEBI:29108"/>
    </cofactor>
</comment>
<dbReference type="InterPro" id="IPR001102">
    <property type="entry name" value="Transglutaminase_N"/>
</dbReference>
<dbReference type="GO" id="GO:0046872">
    <property type="term" value="F:metal ion binding"/>
    <property type="evidence" value="ECO:0007669"/>
    <property type="project" value="UniProtKB-KW"/>
</dbReference>
<evidence type="ECO:0000256" key="3">
    <source>
        <dbReference type="ARBA" id="ARBA00022679"/>
    </source>
</evidence>
<comment type="caution">
    <text evidence="10">The sequence shown here is derived from an EMBL/GenBank/DDBJ whole genome shotgun (WGS) entry which is preliminary data.</text>
</comment>
<dbReference type="GO" id="GO:0007399">
    <property type="term" value="P:nervous system development"/>
    <property type="evidence" value="ECO:0007669"/>
    <property type="project" value="UniProtKB-ARBA"/>
</dbReference>
<dbReference type="InterPro" id="IPR008958">
    <property type="entry name" value="Transglutaminase_C"/>
</dbReference>
<evidence type="ECO:0000313" key="11">
    <source>
        <dbReference type="Proteomes" id="UP000316079"/>
    </source>
</evidence>
<accession>A0A553MZL7</accession>
<dbReference type="Pfam" id="PF00868">
    <property type="entry name" value="Transglut_N"/>
    <property type="match status" value="1"/>
</dbReference>
<dbReference type="GO" id="GO:0005739">
    <property type="term" value="C:mitochondrion"/>
    <property type="evidence" value="ECO:0007669"/>
    <property type="project" value="TreeGrafter"/>
</dbReference>
<dbReference type="PANTHER" id="PTHR11590">
    <property type="entry name" value="PROTEIN-GLUTAMINE GAMMA-GLUTAMYLTRANSFERASE"/>
    <property type="match status" value="1"/>
</dbReference>
<dbReference type="STRING" id="623744.A0A553MZL7"/>
<evidence type="ECO:0000313" key="10">
    <source>
        <dbReference type="EMBL" id="TRY58612.1"/>
    </source>
</evidence>
<evidence type="ECO:0000259" key="9">
    <source>
        <dbReference type="SMART" id="SM00460"/>
    </source>
</evidence>
<evidence type="ECO:0000256" key="6">
    <source>
        <dbReference type="ARBA" id="ARBA00023315"/>
    </source>
</evidence>
<dbReference type="EC" id="2.3.2.13" evidence="7"/>
<keyword evidence="11" id="KW-1185">Reference proteome</keyword>
<comment type="similarity">
    <text evidence="2">Belongs to the transglutaminase superfamily. Transglutaminase family.</text>
</comment>
<dbReference type="EMBL" id="SRMA01027179">
    <property type="protein sequence ID" value="TRY58612.1"/>
    <property type="molecule type" value="Genomic_DNA"/>
</dbReference>
<dbReference type="InterPro" id="IPR036238">
    <property type="entry name" value="Transglutaminase_C_sf"/>
</dbReference>
<keyword evidence="4" id="KW-0479">Metal-binding</keyword>